<keyword evidence="2" id="KW-1185">Reference proteome</keyword>
<dbReference type="EMBL" id="LNIX01000002">
    <property type="protein sequence ID" value="OXA60724.1"/>
    <property type="molecule type" value="Genomic_DNA"/>
</dbReference>
<proteinExistence type="predicted"/>
<comment type="caution">
    <text evidence="1">The sequence shown here is derived from an EMBL/GenBank/DDBJ whole genome shotgun (WGS) entry which is preliminary data.</text>
</comment>
<organism evidence="1 2">
    <name type="scientific">Folsomia candida</name>
    <name type="common">Springtail</name>
    <dbReference type="NCBI Taxonomy" id="158441"/>
    <lineage>
        <taxon>Eukaryota</taxon>
        <taxon>Metazoa</taxon>
        <taxon>Ecdysozoa</taxon>
        <taxon>Arthropoda</taxon>
        <taxon>Hexapoda</taxon>
        <taxon>Collembola</taxon>
        <taxon>Entomobryomorpha</taxon>
        <taxon>Isotomoidea</taxon>
        <taxon>Isotomidae</taxon>
        <taxon>Proisotominae</taxon>
        <taxon>Folsomia</taxon>
    </lineage>
</organism>
<evidence type="ECO:0000313" key="2">
    <source>
        <dbReference type="Proteomes" id="UP000198287"/>
    </source>
</evidence>
<accession>A0A226EUI0</accession>
<evidence type="ECO:0000313" key="1">
    <source>
        <dbReference type="EMBL" id="OXA60724.1"/>
    </source>
</evidence>
<gene>
    <name evidence="1" type="ORF">Fcan01_04085</name>
</gene>
<reference evidence="1 2" key="1">
    <citation type="submission" date="2015-12" db="EMBL/GenBank/DDBJ databases">
        <title>The genome of Folsomia candida.</title>
        <authorList>
            <person name="Faddeeva A."/>
            <person name="Derks M.F."/>
            <person name="Anvar Y."/>
            <person name="Smit S."/>
            <person name="Van Straalen N."/>
            <person name="Roelofs D."/>
        </authorList>
    </citation>
    <scope>NUCLEOTIDE SEQUENCE [LARGE SCALE GENOMIC DNA]</scope>
    <source>
        <strain evidence="1 2">VU population</strain>
        <tissue evidence="1">Whole body</tissue>
    </source>
</reference>
<sequence>MKKYETQNWIGSGRYKKPSFLSLKIIPRSTPKHQISFGSPIPTLQLSNNREQWIPPEIILAAVSVGSSPPSGPRCQCGRRLREGRMTAATLHPLALRVAKRILVVAHKFKSCKFRSLNLE</sequence>
<protein>
    <submittedName>
        <fullName evidence="1">Anamorsin</fullName>
    </submittedName>
</protein>
<dbReference type="Proteomes" id="UP000198287">
    <property type="component" value="Unassembled WGS sequence"/>
</dbReference>
<name>A0A226EUI0_FOLCA</name>
<dbReference type="AlphaFoldDB" id="A0A226EUI0"/>